<dbReference type="Proteomes" id="UP001630127">
    <property type="component" value="Unassembled WGS sequence"/>
</dbReference>
<accession>A0ABD3A1T6</accession>
<evidence type="ECO:0000313" key="1">
    <source>
        <dbReference type="EMBL" id="KAL3525696.1"/>
    </source>
</evidence>
<gene>
    <name evidence="1" type="ORF">ACH5RR_014068</name>
</gene>
<dbReference type="EMBL" id="JBJUIK010000006">
    <property type="protein sequence ID" value="KAL3525696.1"/>
    <property type="molecule type" value="Genomic_DNA"/>
</dbReference>
<protein>
    <submittedName>
        <fullName evidence="1">Uncharacterized protein</fullName>
    </submittedName>
</protein>
<reference evidence="1 2" key="1">
    <citation type="submission" date="2024-11" db="EMBL/GenBank/DDBJ databases">
        <title>A near-complete genome assembly of Cinchona calisaya.</title>
        <authorList>
            <person name="Lian D.C."/>
            <person name="Zhao X.W."/>
            <person name="Wei L."/>
        </authorList>
    </citation>
    <scope>NUCLEOTIDE SEQUENCE [LARGE SCALE GENOMIC DNA]</scope>
    <source>
        <tissue evidence="1">Nenye</tissue>
    </source>
</reference>
<sequence>MIIVTDASLPLLGAEDSSIGARVLINYELPIEKGDTILEDDTSLFRGLADRLWFLGERLDYGTPIGVE</sequence>
<keyword evidence="2" id="KW-1185">Reference proteome</keyword>
<dbReference type="AlphaFoldDB" id="A0ABD3A1T6"/>
<evidence type="ECO:0000313" key="2">
    <source>
        <dbReference type="Proteomes" id="UP001630127"/>
    </source>
</evidence>
<comment type="caution">
    <text evidence="1">The sequence shown here is derived from an EMBL/GenBank/DDBJ whole genome shotgun (WGS) entry which is preliminary data.</text>
</comment>
<name>A0ABD3A1T6_9GENT</name>
<proteinExistence type="predicted"/>
<organism evidence="1 2">
    <name type="scientific">Cinchona calisaya</name>
    <dbReference type="NCBI Taxonomy" id="153742"/>
    <lineage>
        <taxon>Eukaryota</taxon>
        <taxon>Viridiplantae</taxon>
        <taxon>Streptophyta</taxon>
        <taxon>Embryophyta</taxon>
        <taxon>Tracheophyta</taxon>
        <taxon>Spermatophyta</taxon>
        <taxon>Magnoliopsida</taxon>
        <taxon>eudicotyledons</taxon>
        <taxon>Gunneridae</taxon>
        <taxon>Pentapetalae</taxon>
        <taxon>asterids</taxon>
        <taxon>lamiids</taxon>
        <taxon>Gentianales</taxon>
        <taxon>Rubiaceae</taxon>
        <taxon>Cinchonoideae</taxon>
        <taxon>Cinchoneae</taxon>
        <taxon>Cinchona</taxon>
    </lineage>
</organism>